<reference evidence="2 3" key="1">
    <citation type="submission" date="2024-04" db="EMBL/GenBank/DDBJ databases">
        <authorList>
            <person name="Fracassetti M."/>
        </authorList>
    </citation>
    <scope>NUCLEOTIDE SEQUENCE [LARGE SCALE GENOMIC DNA]</scope>
</reference>
<dbReference type="Proteomes" id="UP001497516">
    <property type="component" value="Chromosome 7"/>
</dbReference>
<feature type="compositionally biased region" description="Basic and acidic residues" evidence="1">
    <location>
        <begin position="1"/>
        <end position="25"/>
    </location>
</feature>
<dbReference type="AlphaFoldDB" id="A0AAV2G2V8"/>
<dbReference type="EMBL" id="OZ034820">
    <property type="protein sequence ID" value="CAL1404203.1"/>
    <property type="molecule type" value="Genomic_DNA"/>
</dbReference>
<keyword evidence="3" id="KW-1185">Reference proteome</keyword>
<evidence type="ECO:0000256" key="1">
    <source>
        <dbReference type="SAM" id="MobiDB-lite"/>
    </source>
</evidence>
<accession>A0AAV2G2V8</accession>
<protein>
    <submittedName>
        <fullName evidence="2">Uncharacterized protein</fullName>
    </submittedName>
</protein>
<proteinExistence type="predicted"/>
<feature type="compositionally biased region" description="Basic and acidic residues" evidence="1">
    <location>
        <begin position="36"/>
        <end position="58"/>
    </location>
</feature>
<feature type="region of interest" description="Disordered" evidence="1">
    <location>
        <begin position="1"/>
        <end position="93"/>
    </location>
</feature>
<sequence>MKREKGGRQRENKVEQVFQEKRHFFPDGNWCSYSDFTERERERERGKERKKTTERENENPSGQQQQQREREQRTELIDTAAENNKPRGTVKTK</sequence>
<evidence type="ECO:0000313" key="2">
    <source>
        <dbReference type="EMBL" id="CAL1404203.1"/>
    </source>
</evidence>
<gene>
    <name evidence="2" type="ORF">LTRI10_LOCUS44079</name>
</gene>
<organism evidence="2 3">
    <name type="scientific">Linum trigynum</name>
    <dbReference type="NCBI Taxonomy" id="586398"/>
    <lineage>
        <taxon>Eukaryota</taxon>
        <taxon>Viridiplantae</taxon>
        <taxon>Streptophyta</taxon>
        <taxon>Embryophyta</taxon>
        <taxon>Tracheophyta</taxon>
        <taxon>Spermatophyta</taxon>
        <taxon>Magnoliopsida</taxon>
        <taxon>eudicotyledons</taxon>
        <taxon>Gunneridae</taxon>
        <taxon>Pentapetalae</taxon>
        <taxon>rosids</taxon>
        <taxon>fabids</taxon>
        <taxon>Malpighiales</taxon>
        <taxon>Linaceae</taxon>
        <taxon>Linum</taxon>
    </lineage>
</organism>
<name>A0AAV2G2V8_9ROSI</name>
<feature type="compositionally biased region" description="Basic and acidic residues" evidence="1">
    <location>
        <begin position="67"/>
        <end position="76"/>
    </location>
</feature>
<evidence type="ECO:0000313" key="3">
    <source>
        <dbReference type="Proteomes" id="UP001497516"/>
    </source>
</evidence>